<proteinExistence type="predicted"/>
<sequence length="104" mass="11716">MFEELSVNFVLATSRITAMYNAIWDKKLSKYFLGDNSEDFGFSACDTLPSRTVKLVHFLPGCTRCIKNIAIMGLCISLALLITYPIGMLLIQLYCESYKTSQIT</sequence>
<feature type="transmembrane region" description="Helical" evidence="1">
    <location>
        <begin position="69"/>
        <end position="94"/>
    </location>
</feature>
<reference evidence="2 3" key="1">
    <citation type="journal article" date="2017" name="Curr. Biol.">
        <title>The Evolution of Venom by Co-option of Single-Copy Genes.</title>
        <authorList>
            <person name="Martinson E.O."/>
            <person name="Mrinalini"/>
            <person name="Kelkar Y.D."/>
            <person name="Chang C.H."/>
            <person name="Werren J.H."/>
        </authorList>
    </citation>
    <scope>NUCLEOTIDE SEQUENCE [LARGE SCALE GENOMIC DNA]</scope>
    <source>
        <strain evidence="2 3">Alberta</strain>
        <tissue evidence="2">Whole body</tissue>
    </source>
</reference>
<dbReference type="EMBL" id="NNAY01001515">
    <property type="protein sequence ID" value="OXU23740.1"/>
    <property type="molecule type" value="Genomic_DNA"/>
</dbReference>
<dbReference type="Proteomes" id="UP000215335">
    <property type="component" value="Unassembled WGS sequence"/>
</dbReference>
<name>A0A232EZP3_9HYME</name>
<keyword evidence="1" id="KW-0812">Transmembrane</keyword>
<keyword evidence="1" id="KW-0472">Membrane</keyword>
<organism evidence="2 3">
    <name type="scientific">Trichomalopsis sarcophagae</name>
    <dbReference type="NCBI Taxonomy" id="543379"/>
    <lineage>
        <taxon>Eukaryota</taxon>
        <taxon>Metazoa</taxon>
        <taxon>Ecdysozoa</taxon>
        <taxon>Arthropoda</taxon>
        <taxon>Hexapoda</taxon>
        <taxon>Insecta</taxon>
        <taxon>Pterygota</taxon>
        <taxon>Neoptera</taxon>
        <taxon>Endopterygota</taxon>
        <taxon>Hymenoptera</taxon>
        <taxon>Apocrita</taxon>
        <taxon>Proctotrupomorpha</taxon>
        <taxon>Chalcidoidea</taxon>
        <taxon>Pteromalidae</taxon>
        <taxon>Pteromalinae</taxon>
        <taxon>Trichomalopsis</taxon>
    </lineage>
</organism>
<dbReference type="AlphaFoldDB" id="A0A232EZP3"/>
<accession>A0A232EZP3</accession>
<evidence type="ECO:0000256" key="1">
    <source>
        <dbReference type="SAM" id="Phobius"/>
    </source>
</evidence>
<evidence type="ECO:0000313" key="2">
    <source>
        <dbReference type="EMBL" id="OXU23740.1"/>
    </source>
</evidence>
<protein>
    <submittedName>
        <fullName evidence="2">Uncharacterized protein</fullName>
    </submittedName>
</protein>
<keyword evidence="3" id="KW-1185">Reference proteome</keyword>
<evidence type="ECO:0000313" key="3">
    <source>
        <dbReference type="Proteomes" id="UP000215335"/>
    </source>
</evidence>
<keyword evidence="1" id="KW-1133">Transmembrane helix</keyword>
<comment type="caution">
    <text evidence="2">The sequence shown here is derived from an EMBL/GenBank/DDBJ whole genome shotgun (WGS) entry which is preliminary data.</text>
</comment>
<gene>
    <name evidence="2" type="ORF">TSAR_010748</name>
</gene>